<dbReference type="EMBL" id="LFIV01000025">
    <property type="protein sequence ID" value="KZL75204.1"/>
    <property type="molecule type" value="Genomic_DNA"/>
</dbReference>
<dbReference type="STRING" id="708197.A0A166W1P2"/>
<dbReference type="InterPro" id="IPR053185">
    <property type="entry name" value="SET_domain_protein"/>
</dbReference>
<dbReference type="PANTHER" id="PTHR47332">
    <property type="entry name" value="SET DOMAIN-CONTAINING PROTEIN 5"/>
    <property type="match status" value="1"/>
</dbReference>
<keyword evidence="4" id="KW-1185">Reference proteome</keyword>
<dbReference type="PROSITE" id="PS50280">
    <property type="entry name" value="SET"/>
    <property type="match status" value="1"/>
</dbReference>
<dbReference type="SMART" id="SM00317">
    <property type="entry name" value="SET"/>
    <property type="match status" value="1"/>
</dbReference>
<dbReference type="InterPro" id="IPR001214">
    <property type="entry name" value="SET_dom"/>
</dbReference>
<proteinExistence type="predicted"/>
<accession>A0A166W1P2</accession>
<dbReference type="CDD" id="cd20071">
    <property type="entry name" value="SET_SMYD"/>
    <property type="match status" value="1"/>
</dbReference>
<evidence type="ECO:0000256" key="1">
    <source>
        <dbReference type="SAM" id="SignalP"/>
    </source>
</evidence>
<comment type="caution">
    <text evidence="3">The sequence shown here is derived from an EMBL/GenBank/DDBJ whole genome shotgun (WGS) entry which is preliminary data.</text>
</comment>
<dbReference type="SUPFAM" id="SSF82199">
    <property type="entry name" value="SET domain"/>
    <property type="match status" value="1"/>
</dbReference>
<dbReference type="Pfam" id="PF00856">
    <property type="entry name" value="SET"/>
    <property type="match status" value="1"/>
</dbReference>
<dbReference type="InterPro" id="IPR046341">
    <property type="entry name" value="SET_dom_sf"/>
</dbReference>
<feature type="chain" id="PRO_5007881553" evidence="1">
    <location>
        <begin position="26"/>
        <end position="379"/>
    </location>
</feature>
<dbReference type="Gene3D" id="2.170.270.10">
    <property type="entry name" value="SET domain"/>
    <property type="match status" value="1"/>
</dbReference>
<feature type="non-terminal residue" evidence="3">
    <location>
        <position position="379"/>
    </location>
</feature>
<evidence type="ECO:0000313" key="4">
    <source>
        <dbReference type="Proteomes" id="UP000076552"/>
    </source>
</evidence>
<name>A0A166W1P2_9PEZI</name>
<dbReference type="PANTHER" id="PTHR47332:SF6">
    <property type="entry name" value="SET DOMAIN-CONTAINING PROTEIN"/>
    <property type="match status" value="1"/>
</dbReference>
<keyword evidence="1" id="KW-0732">Signal</keyword>
<dbReference type="Proteomes" id="UP000076552">
    <property type="component" value="Unassembled WGS sequence"/>
</dbReference>
<organism evidence="3 4">
    <name type="scientific">Colletotrichum tofieldiae</name>
    <dbReference type="NCBI Taxonomy" id="708197"/>
    <lineage>
        <taxon>Eukaryota</taxon>
        <taxon>Fungi</taxon>
        <taxon>Dikarya</taxon>
        <taxon>Ascomycota</taxon>
        <taxon>Pezizomycotina</taxon>
        <taxon>Sordariomycetes</taxon>
        <taxon>Hypocreomycetidae</taxon>
        <taxon>Glomerellales</taxon>
        <taxon>Glomerellaceae</taxon>
        <taxon>Colletotrichum</taxon>
        <taxon>Colletotrichum spaethianum species complex</taxon>
    </lineage>
</organism>
<evidence type="ECO:0000259" key="2">
    <source>
        <dbReference type="PROSITE" id="PS50280"/>
    </source>
</evidence>
<feature type="signal peptide" evidence="1">
    <location>
        <begin position="1"/>
        <end position="25"/>
    </location>
</feature>
<evidence type="ECO:0000313" key="3">
    <source>
        <dbReference type="EMBL" id="KZL75204.1"/>
    </source>
</evidence>
<feature type="domain" description="SET" evidence="2">
    <location>
        <begin position="134"/>
        <end position="279"/>
    </location>
</feature>
<gene>
    <name evidence="3" type="ORF">CT0861_12539</name>
</gene>
<sequence length="379" mass="41395">MGLLASSTFDYLALLVAVLVAPSTALKSSNAGNQCPWNPSGPLNLLESCRVAHNPQTASGTSDWSPWTQQPVCVSPKTKTGPDYCAFVKEDFRGEAGLLVITSPEIAAGDYSIVQDFNPQWLNSERGATPFDVAPFEVKEIPGKGLGAVAKAAIRAGDVILREYPVLLQLAQISEPVDRMQALWVLEEGFIRLPIEDQRRVFDLSRSTGGHVLEDIIRTNTFGATFNSVGHFGLFSRVARINHACKPNAITRFSPRTLELEVVAYKDIQPGEELSISYSMLNMLSEDRKQTLQEWGFNCTCALCSSPDDVAVSDTYRTRLQEILAEMTDPAFMTPSLVAELAGELDDVVEREGLAAQAGEFYGIVARVYAHMGEAETGR</sequence>
<dbReference type="AlphaFoldDB" id="A0A166W1P2"/>
<reference evidence="3 4" key="1">
    <citation type="submission" date="2015-06" db="EMBL/GenBank/DDBJ databases">
        <title>Survival trade-offs in plant roots during colonization by closely related pathogenic and mutualistic fungi.</title>
        <authorList>
            <person name="Hacquard S."/>
            <person name="Kracher B."/>
            <person name="Hiruma K."/>
            <person name="Weinman A."/>
            <person name="Muench P."/>
            <person name="Garrido Oter R."/>
            <person name="Ver Loren van Themaat E."/>
            <person name="Dallerey J.-F."/>
            <person name="Damm U."/>
            <person name="Henrissat B."/>
            <person name="Lespinet O."/>
            <person name="Thon M."/>
            <person name="Kemen E."/>
            <person name="McHardy A.C."/>
            <person name="Schulze-Lefert P."/>
            <person name="O'Connell R.J."/>
        </authorList>
    </citation>
    <scope>NUCLEOTIDE SEQUENCE [LARGE SCALE GENOMIC DNA]</scope>
    <source>
        <strain evidence="3 4">0861</strain>
    </source>
</reference>
<protein>
    <submittedName>
        <fullName evidence="3">A/G-specific adenine glycosylase</fullName>
    </submittedName>
</protein>